<dbReference type="KEGG" id="ccoe:CETAM_09930"/>
<gene>
    <name evidence="2" type="ORF">CETAM_09930</name>
</gene>
<evidence type="ECO:0000313" key="2">
    <source>
        <dbReference type="EMBL" id="QGU05235.1"/>
    </source>
</evidence>
<dbReference type="Proteomes" id="UP000425178">
    <property type="component" value="Chromosome"/>
</dbReference>
<dbReference type="AlphaFoldDB" id="A0A6B8W1F7"/>
<organism evidence="2 3">
    <name type="scientific">Corynebacterium comes</name>
    <dbReference type="NCBI Taxonomy" id="2675218"/>
    <lineage>
        <taxon>Bacteria</taxon>
        <taxon>Bacillati</taxon>
        <taxon>Actinomycetota</taxon>
        <taxon>Actinomycetes</taxon>
        <taxon>Mycobacteriales</taxon>
        <taxon>Corynebacteriaceae</taxon>
        <taxon>Corynebacterium</taxon>
    </lineage>
</organism>
<accession>A0A6B8W1F7</accession>
<evidence type="ECO:0000313" key="3">
    <source>
        <dbReference type="Proteomes" id="UP000425178"/>
    </source>
</evidence>
<evidence type="ECO:0000256" key="1">
    <source>
        <dbReference type="SAM" id="Coils"/>
    </source>
</evidence>
<protein>
    <submittedName>
        <fullName evidence="2">Uncharacterized protein</fullName>
    </submittedName>
</protein>
<proteinExistence type="predicted"/>
<keyword evidence="3" id="KW-1185">Reference proteome</keyword>
<dbReference type="RefSeq" id="WP_156228703.1">
    <property type="nucleotide sequence ID" value="NZ_CP046453.1"/>
</dbReference>
<name>A0A6B8W1F7_9CORY</name>
<dbReference type="EMBL" id="CP046453">
    <property type="protein sequence ID" value="QGU05235.1"/>
    <property type="molecule type" value="Genomic_DNA"/>
</dbReference>
<feature type="coiled-coil region" evidence="1">
    <location>
        <begin position="120"/>
        <end position="147"/>
    </location>
</feature>
<keyword evidence="1" id="KW-0175">Coiled coil</keyword>
<sequence length="383" mass="42032">MTQDADAGTDLILVEGAEGILAIGSSSALEGWQASAGVGRITRIRQPENRVLALVNDLLPGAAQPAASFLQRPGVGGANAELRLMTRGANGRFTSNTPVDPTQFAKLAGGPQMIVVQAAIQAVSQELGEIREALDEVKEGVDELLRAADAERLGDVYGRHRILRRMSTDLHEGHRLTSTDWEAVASQGPILEVGTEKLRCYLVAQMETLSVDDVPRVRAKVLKRLVDTGRVGDLLKLLVTAQESLALYQRIRLERVYDREPEAVEQTVSSISRILEENLSLDTKLAEEFRRVLNQAAVLHPSEGFDLFTRRSLDTNRKALAEVVEQFLLYREAQNEDWELANHAGFKDAFGHFRDRGAEAINTGRRTAAKGLGAVVNKIEPKE</sequence>
<reference evidence="2 3" key="1">
    <citation type="journal article" date="2021" name="Int. J. Syst. Evol. Microbiol.">
        <title>Classification of three corynebacterial strains isolated from a small paddock in North Rhine-Westphalia: proposal of &lt;i&gt;Corynebacterium kalinowskii&lt;/i&gt; sp. nov., &lt;i&gt;Corynebacterium comes&lt;/i&gt; sp. nov. and &lt;i&gt;Corynebacterium occultum&lt;/i&gt; sp. nov.</title>
        <authorList>
            <person name="Schaffert L."/>
            <person name="Ruwe M."/>
            <person name="Milse J."/>
            <person name="Hanuschka K."/>
            <person name="Ortseifen V."/>
            <person name="Droste J."/>
            <person name="Brandt D."/>
            <person name="Schl L."/>
            <person name="Kutter Y."/>
            <person name="Vinke S."/>
            <person name="Vieh P."/>
            <person name="Jacob L."/>
            <person name="L N.C."/>
            <person name="Schulte-Berndt E."/>
            <person name="Hain C."/>
            <person name="Linder M."/>
            <person name="Schmidt P."/>
            <person name="Wollenschl L."/>
            <person name="Luttermann T."/>
            <person name="Thieme E."/>
            <person name="Hassa J."/>
            <person name="Haak M."/>
            <person name="Wittchen M."/>
            <person name="Mentz A."/>
            <person name="Persicke M."/>
            <person name="Busche T."/>
            <person name="R C."/>
        </authorList>
    </citation>
    <scope>NUCLEOTIDE SEQUENCE [LARGE SCALE GENOMIC DNA]</scope>
    <source>
        <strain evidence="2 3">2019</strain>
    </source>
</reference>